<proteinExistence type="inferred from homology"/>
<feature type="compositionally biased region" description="Low complexity" evidence="3">
    <location>
        <begin position="362"/>
        <end position="379"/>
    </location>
</feature>
<organism evidence="4 5">
    <name type="scientific">Anabarilius grahami</name>
    <name type="common">Kanglang fish</name>
    <name type="synonym">Barilius grahami</name>
    <dbReference type="NCBI Taxonomy" id="495550"/>
    <lineage>
        <taxon>Eukaryota</taxon>
        <taxon>Metazoa</taxon>
        <taxon>Chordata</taxon>
        <taxon>Craniata</taxon>
        <taxon>Vertebrata</taxon>
        <taxon>Euteleostomi</taxon>
        <taxon>Actinopterygii</taxon>
        <taxon>Neopterygii</taxon>
        <taxon>Teleostei</taxon>
        <taxon>Ostariophysi</taxon>
        <taxon>Cypriniformes</taxon>
        <taxon>Xenocyprididae</taxon>
        <taxon>Xenocypridinae</taxon>
        <taxon>Xenocypridinae incertae sedis</taxon>
        <taxon>Anabarilius</taxon>
    </lineage>
</organism>
<dbReference type="Proteomes" id="UP000281406">
    <property type="component" value="Unassembled WGS sequence"/>
</dbReference>
<feature type="compositionally biased region" description="Basic and acidic residues" evidence="3">
    <location>
        <begin position="1"/>
        <end position="16"/>
    </location>
</feature>
<feature type="region of interest" description="Disordered" evidence="3">
    <location>
        <begin position="444"/>
        <end position="482"/>
    </location>
</feature>
<dbReference type="Pfam" id="PF13879">
    <property type="entry name" value="Hmw_CFAP97"/>
    <property type="match status" value="1"/>
</dbReference>
<comment type="similarity">
    <text evidence="1">Belongs to the CFAP97 family.</text>
</comment>
<name>A0A3N0XGY0_ANAGA</name>
<evidence type="ECO:0000256" key="2">
    <source>
        <dbReference type="ARBA" id="ARBA00021424"/>
    </source>
</evidence>
<reference evidence="4 5" key="1">
    <citation type="submission" date="2018-10" db="EMBL/GenBank/DDBJ databases">
        <title>Genome assembly for a Yunnan-Guizhou Plateau 3E fish, Anabarilius grahami (Regan), and its evolutionary and genetic applications.</title>
        <authorList>
            <person name="Jiang W."/>
        </authorList>
    </citation>
    <scope>NUCLEOTIDE SEQUENCE [LARGE SCALE GENOMIC DNA]</scope>
    <source>
        <strain evidence="4">AG-KIZ</strain>
        <tissue evidence="4">Muscle</tissue>
    </source>
</reference>
<feature type="compositionally biased region" description="Low complexity" evidence="3">
    <location>
        <begin position="120"/>
        <end position="131"/>
    </location>
</feature>
<keyword evidence="4" id="KW-0969">Cilium</keyword>
<feature type="compositionally biased region" description="Polar residues" evidence="3">
    <location>
        <begin position="292"/>
        <end position="303"/>
    </location>
</feature>
<keyword evidence="4" id="KW-0282">Flagellum</keyword>
<evidence type="ECO:0000256" key="1">
    <source>
        <dbReference type="ARBA" id="ARBA00008315"/>
    </source>
</evidence>
<feature type="compositionally biased region" description="Basic and acidic residues" evidence="3">
    <location>
        <begin position="82"/>
        <end position="97"/>
    </location>
</feature>
<feature type="region of interest" description="Disordered" evidence="3">
    <location>
        <begin position="1"/>
        <end position="305"/>
    </location>
</feature>
<comment type="caution">
    <text evidence="4">The sequence shown here is derived from an EMBL/GenBank/DDBJ whole genome shotgun (WGS) entry which is preliminary data.</text>
</comment>
<evidence type="ECO:0000256" key="3">
    <source>
        <dbReference type="SAM" id="MobiDB-lite"/>
    </source>
</evidence>
<accession>A0A3N0XGY0</accession>
<feature type="compositionally biased region" description="Polar residues" evidence="3">
    <location>
        <begin position="104"/>
        <end position="119"/>
    </location>
</feature>
<feature type="compositionally biased region" description="Polar residues" evidence="3">
    <location>
        <begin position="246"/>
        <end position="262"/>
    </location>
</feature>
<feature type="compositionally biased region" description="Low complexity" evidence="3">
    <location>
        <begin position="451"/>
        <end position="461"/>
    </location>
</feature>
<feature type="compositionally biased region" description="Basic residues" evidence="3">
    <location>
        <begin position="473"/>
        <end position="482"/>
    </location>
</feature>
<feature type="compositionally biased region" description="Basic and acidic residues" evidence="3">
    <location>
        <begin position="29"/>
        <end position="52"/>
    </location>
</feature>
<evidence type="ECO:0000313" key="4">
    <source>
        <dbReference type="EMBL" id="ROI16011.1"/>
    </source>
</evidence>
<dbReference type="AlphaFoldDB" id="A0A3N0XGY0"/>
<feature type="compositionally biased region" description="Basic residues" evidence="3">
    <location>
        <begin position="189"/>
        <end position="198"/>
    </location>
</feature>
<dbReference type="PANTHER" id="PTHR23035">
    <property type="entry name" value="CILIA- AND FLAGELLA-ASSOCIATED PROTEIN 97-RELATED"/>
    <property type="match status" value="1"/>
</dbReference>
<gene>
    <name evidence="4" type="ORF">DPX16_14223</name>
</gene>
<sequence length="482" mass="53297">MYSPKELEGEVDHSFFDSDCEANGLDGSEDGRLNKQKASEQHDERTGKETHVSMDQIGSEVKSGRKTKVKARLEDGLNQEGRQGRSEETEYERERQSSDVLFKGSSTLPSATSSETMNNSQSEEGSSVHSYSSDEERELDEKHAAFKLRKTNGNVNSDDDGYHHSNDESEDDVRSTKHKRLSYGTPKKSAGKFHKLSRSRSSSSDPESSNSSEEKSSIRSQKHQRVGSANQKERQKEVAESEDTVTDVTPLSTPNVSPSQSIDVVLPSEPLAADVQQQQPSVADETVVNDGSDGQSSISSEGENGSVFLKVEKQLDRVLVVSSPSSVGSSRKNYSFSNEEVREIDLENQRLLRQLSHSTARSRAGSSACSKTSSRRSSTPAIRLCHSALNRQREQERIQKENLAFLKRLESVKPTPGMTRDEQLADYQRQSQYLGTCVTALPPVKLKSNKTSGRTSRSGSSPHKARPETAKLSRVKPRPAWS</sequence>
<dbReference type="OrthoDB" id="515313at2759"/>
<feature type="region of interest" description="Disordered" evidence="3">
    <location>
        <begin position="355"/>
        <end position="380"/>
    </location>
</feature>
<dbReference type="PANTHER" id="PTHR23035:SF1">
    <property type="entry name" value="CILIA- AND FLAGELLA-ASSOCIATED PROTEIN 97"/>
    <property type="match status" value="1"/>
</dbReference>
<keyword evidence="5" id="KW-1185">Reference proteome</keyword>
<feature type="compositionally biased region" description="Basic and acidic residues" evidence="3">
    <location>
        <begin position="160"/>
        <end position="175"/>
    </location>
</feature>
<dbReference type="InterPro" id="IPR038791">
    <property type="entry name" value="Cfap97/Hemingway"/>
</dbReference>
<feature type="compositionally biased region" description="Low complexity" evidence="3">
    <location>
        <begin position="199"/>
        <end position="211"/>
    </location>
</feature>
<keyword evidence="4" id="KW-0966">Cell projection</keyword>
<dbReference type="InterPro" id="IPR029488">
    <property type="entry name" value="Hmw/CFAP97"/>
</dbReference>
<dbReference type="GO" id="GO:0007283">
    <property type="term" value="P:spermatogenesis"/>
    <property type="evidence" value="ECO:0007669"/>
    <property type="project" value="TreeGrafter"/>
</dbReference>
<protein>
    <recommendedName>
        <fullName evidence="2">Cilia- and flagella-associated protein 97</fullName>
    </recommendedName>
</protein>
<evidence type="ECO:0000313" key="5">
    <source>
        <dbReference type="Proteomes" id="UP000281406"/>
    </source>
</evidence>
<dbReference type="EMBL" id="RJVU01075617">
    <property type="protein sequence ID" value="ROI16011.1"/>
    <property type="molecule type" value="Genomic_DNA"/>
</dbReference>